<evidence type="ECO:0000256" key="2">
    <source>
        <dbReference type="ARBA" id="ARBA00000711"/>
    </source>
</evidence>
<dbReference type="PANTHER" id="PTHR34848:SF1">
    <property type="entry name" value="BIFUNCTIONAL ADENOSYLCOBALAMIN BIOSYNTHESIS PROTEIN COBU"/>
    <property type="match status" value="1"/>
</dbReference>
<dbReference type="PATRIC" id="fig|1461583.4.peg.600"/>
<dbReference type="PIRSF" id="PIRSF006135">
    <property type="entry name" value="CobU"/>
    <property type="match status" value="1"/>
</dbReference>
<comment type="pathway">
    <text evidence="6">Cofactor biosynthesis; adenosylcobalamin biosynthesis; adenosylcobalamin from cob(II)yrinate a,c-diamide: step 5/7.</text>
</comment>
<dbReference type="Gene3D" id="3.40.50.300">
    <property type="entry name" value="P-loop containing nucleotide triphosphate hydrolases"/>
    <property type="match status" value="1"/>
</dbReference>
<dbReference type="EC" id="2.7.7.62" evidence="9"/>
<evidence type="ECO:0000256" key="14">
    <source>
        <dbReference type="ARBA" id="ARBA00022840"/>
    </source>
</evidence>
<protein>
    <recommendedName>
        <fullName evidence="16">Adenosylcobinamide kinase</fullName>
        <ecNumber evidence="8">2.7.1.156</ecNumber>
        <ecNumber evidence="9">2.7.7.62</ecNumber>
    </recommendedName>
    <alternativeName>
        <fullName evidence="17">Adenosylcobinamide-phosphate guanylyltransferase</fullName>
    </alternativeName>
</protein>
<reference evidence="20" key="1">
    <citation type="submission" date="2014-07" db="EMBL/GenBank/DDBJ databases">
        <authorList>
            <person name="Urmite Genomes Urmite Genomes"/>
        </authorList>
    </citation>
    <scope>NUCLEOTIDE SEQUENCE</scope>
    <source>
        <strain evidence="20">13S34_air</strain>
    </source>
</reference>
<evidence type="ECO:0000256" key="3">
    <source>
        <dbReference type="ARBA" id="ARBA00001522"/>
    </source>
</evidence>
<evidence type="ECO:0000256" key="8">
    <source>
        <dbReference type="ARBA" id="ARBA00012016"/>
    </source>
</evidence>
<keyword evidence="11" id="KW-0808">Transferase</keyword>
<dbReference type="UniPathway" id="UPA00148">
    <property type="reaction ID" value="UER00236"/>
</dbReference>
<evidence type="ECO:0000256" key="1">
    <source>
        <dbReference type="ARBA" id="ARBA00000312"/>
    </source>
</evidence>
<evidence type="ECO:0000256" key="4">
    <source>
        <dbReference type="ARBA" id="ARBA00003889"/>
    </source>
</evidence>
<comment type="catalytic activity">
    <reaction evidence="1">
        <text>adenosylcob(III)inamide + ATP = adenosylcob(III)inamide phosphate + ADP + H(+)</text>
        <dbReference type="Rhea" id="RHEA:15769"/>
        <dbReference type="ChEBI" id="CHEBI:2480"/>
        <dbReference type="ChEBI" id="CHEBI:15378"/>
        <dbReference type="ChEBI" id="CHEBI:30616"/>
        <dbReference type="ChEBI" id="CHEBI:58502"/>
        <dbReference type="ChEBI" id="CHEBI:456216"/>
        <dbReference type="EC" id="2.7.1.156"/>
    </reaction>
</comment>
<comment type="function">
    <text evidence="4">Catalyzes ATP-dependent phosphorylation of adenosylcobinamide and addition of GMP to adenosylcobinamide phosphate.</text>
</comment>
<gene>
    <name evidence="20" type="primary">cobU</name>
    <name evidence="20" type="ORF">BN1050_00627</name>
</gene>
<organism evidence="20">
    <name type="scientific">Metalysinibacillus saudimassiliensis</name>
    <dbReference type="NCBI Taxonomy" id="1461583"/>
    <lineage>
        <taxon>Bacteria</taxon>
        <taxon>Bacillati</taxon>
        <taxon>Bacillota</taxon>
        <taxon>Bacilli</taxon>
        <taxon>Bacillales</taxon>
        <taxon>Caryophanaceae</taxon>
        <taxon>Metalysinibacillus</taxon>
    </lineage>
</organism>
<dbReference type="AlphaFoldDB" id="A0A078M559"/>
<evidence type="ECO:0000256" key="12">
    <source>
        <dbReference type="ARBA" id="ARBA00022741"/>
    </source>
</evidence>
<keyword evidence="10" id="KW-0169">Cobalamin biosynthesis</keyword>
<evidence type="ECO:0000256" key="10">
    <source>
        <dbReference type="ARBA" id="ARBA00022573"/>
    </source>
</evidence>
<dbReference type="GO" id="GO:0005524">
    <property type="term" value="F:ATP binding"/>
    <property type="evidence" value="ECO:0007669"/>
    <property type="project" value="UniProtKB-KW"/>
</dbReference>
<feature type="binding site" evidence="19">
    <location>
        <begin position="8"/>
        <end position="15"/>
    </location>
    <ligand>
        <name>GTP</name>
        <dbReference type="ChEBI" id="CHEBI:37565"/>
    </ligand>
</feature>
<comment type="pathway">
    <text evidence="5">Cofactor biosynthesis; adenosylcobalamin biosynthesis; adenosylcobalamin from cob(II)yrinate a,c-diamide: step 6/7.</text>
</comment>
<keyword evidence="13" id="KW-0418">Kinase</keyword>
<evidence type="ECO:0000256" key="19">
    <source>
        <dbReference type="PIRSR" id="PIRSR006135-2"/>
    </source>
</evidence>
<evidence type="ECO:0000256" key="9">
    <source>
        <dbReference type="ARBA" id="ARBA00012523"/>
    </source>
</evidence>
<comment type="catalytic activity">
    <reaction evidence="3">
        <text>adenosylcob(III)inamide + GTP = adenosylcob(III)inamide phosphate + GDP + H(+)</text>
        <dbReference type="Rhea" id="RHEA:15765"/>
        <dbReference type="ChEBI" id="CHEBI:2480"/>
        <dbReference type="ChEBI" id="CHEBI:15378"/>
        <dbReference type="ChEBI" id="CHEBI:37565"/>
        <dbReference type="ChEBI" id="CHEBI:58189"/>
        <dbReference type="ChEBI" id="CHEBI:58502"/>
        <dbReference type="EC" id="2.7.1.156"/>
    </reaction>
</comment>
<dbReference type="InterPro" id="IPR027417">
    <property type="entry name" value="P-loop_NTPase"/>
</dbReference>
<dbReference type="GO" id="GO:0043752">
    <property type="term" value="F:adenosylcobinamide kinase activity"/>
    <property type="evidence" value="ECO:0007669"/>
    <property type="project" value="UniProtKB-EC"/>
</dbReference>
<evidence type="ECO:0000256" key="16">
    <source>
        <dbReference type="ARBA" id="ARBA00029570"/>
    </source>
</evidence>
<dbReference type="EMBL" id="LN483073">
    <property type="protein sequence ID" value="CEA00482.1"/>
    <property type="molecule type" value="Genomic_DNA"/>
</dbReference>
<dbReference type="EC" id="2.7.1.156" evidence="8"/>
<dbReference type="HOGENOM" id="CLU_094161_1_1_9"/>
<dbReference type="GO" id="GO:0009236">
    <property type="term" value="P:cobalamin biosynthetic process"/>
    <property type="evidence" value="ECO:0007669"/>
    <property type="project" value="UniProtKB-UniPathway"/>
</dbReference>
<dbReference type="Pfam" id="PF02283">
    <property type="entry name" value="CobU"/>
    <property type="match status" value="1"/>
</dbReference>
<dbReference type="GO" id="GO:0008820">
    <property type="term" value="F:cobinamide phosphate guanylyltransferase activity"/>
    <property type="evidence" value="ECO:0007669"/>
    <property type="project" value="UniProtKB-EC"/>
</dbReference>
<dbReference type="PANTHER" id="PTHR34848">
    <property type="match status" value="1"/>
</dbReference>
<keyword evidence="15 19" id="KW-0342">GTP-binding</keyword>
<evidence type="ECO:0000256" key="13">
    <source>
        <dbReference type="ARBA" id="ARBA00022777"/>
    </source>
</evidence>
<dbReference type="GO" id="GO:0005525">
    <property type="term" value="F:GTP binding"/>
    <property type="evidence" value="ECO:0007669"/>
    <property type="project" value="UniProtKB-KW"/>
</dbReference>
<proteinExistence type="inferred from homology"/>
<sequence length="185" mass="21187">MKLVFIAGGVRSGKSAFAEALASNSYTPEGRLVYMASGVAMDSEMKQRIARHQQDRERQSLTWHTIEAPLRIGAVMSTLRDGDVVLWDCVTTWLTNMMYMPMQNKTINSSERLEEARGIVKDALATIRKRDITLYVVSNELFDEPDLRHNELNHYRKVLGDIHQWLVAEADEAYELTEGIAKRWK</sequence>
<evidence type="ECO:0000256" key="15">
    <source>
        <dbReference type="ARBA" id="ARBA00023134"/>
    </source>
</evidence>
<dbReference type="InterPro" id="IPR003203">
    <property type="entry name" value="CobU/CobP"/>
</dbReference>
<dbReference type="SUPFAM" id="SSF52540">
    <property type="entry name" value="P-loop containing nucleoside triphosphate hydrolases"/>
    <property type="match status" value="1"/>
</dbReference>
<keyword evidence="12 19" id="KW-0547">Nucleotide-binding</keyword>
<evidence type="ECO:0000256" key="6">
    <source>
        <dbReference type="ARBA" id="ARBA00005159"/>
    </source>
</evidence>
<feature type="binding site" evidence="19">
    <location>
        <position position="88"/>
    </location>
    <ligand>
        <name>GTP</name>
        <dbReference type="ChEBI" id="CHEBI:37565"/>
    </ligand>
</feature>
<evidence type="ECO:0000256" key="7">
    <source>
        <dbReference type="ARBA" id="ARBA00007490"/>
    </source>
</evidence>
<comment type="similarity">
    <text evidence="7">Belongs to the CobU/CobP family.</text>
</comment>
<feature type="binding site" evidence="19">
    <location>
        <begin position="36"/>
        <end position="38"/>
    </location>
    <ligand>
        <name>GTP</name>
        <dbReference type="ChEBI" id="CHEBI:37565"/>
    </ligand>
</feature>
<name>A0A078M559_9BACL</name>
<keyword evidence="14" id="KW-0067">ATP-binding</keyword>
<accession>A0A078M559</accession>
<evidence type="ECO:0000256" key="17">
    <source>
        <dbReference type="ARBA" id="ARBA00030571"/>
    </source>
</evidence>
<feature type="active site" description="GMP-histidine intermediate" evidence="18">
    <location>
        <position position="52"/>
    </location>
</feature>
<evidence type="ECO:0000256" key="5">
    <source>
        <dbReference type="ARBA" id="ARBA00004692"/>
    </source>
</evidence>
<feature type="binding site" evidence="19">
    <location>
        <position position="67"/>
    </location>
    <ligand>
        <name>GTP</name>
        <dbReference type="ChEBI" id="CHEBI:37565"/>
    </ligand>
</feature>
<evidence type="ECO:0000256" key="18">
    <source>
        <dbReference type="PIRSR" id="PIRSR006135-1"/>
    </source>
</evidence>
<comment type="catalytic activity">
    <reaction evidence="2">
        <text>adenosylcob(III)inamide phosphate + GTP + H(+) = adenosylcob(III)inamide-GDP + diphosphate</text>
        <dbReference type="Rhea" id="RHEA:22712"/>
        <dbReference type="ChEBI" id="CHEBI:15378"/>
        <dbReference type="ChEBI" id="CHEBI:33019"/>
        <dbReference type="ChEBI" id="CHEBI:37565"/>
        <dbReference type="ChEBI" id="CHEBI:58502"/>
        <dbReference type="ChEBI" id="CHEBI:60487"/>
        <dbReference type="EC" id="2.7.7.62"/>
    </reaction>
</comment>
<dbReference type="CDD" id="cd00544">
    <property type="entry name" value="CobU"/>
    <property type="match status" value="1"/>
</dbReference>
<evidence type="ECO:0000256" key="11">
    <source>
        <dbReference type="ARBA" id="ARBA00022679"/>
    </source>
</evidence>
<evidence type="ECO:0000313" key="20">
    <source>
        <dbReference type="EMBL" id="CEA00482.1"/>
    </source>
</evidence>